<feature type="chain" id="PRO_5046147948" description="Two component regulator propeller" evidence="2">
    <location>
        <begin position="23"/>
        <end position="743"/>
    </location>
</feature>
<evidence type="ECO:0000256" key="2">
    <source>
        <dbReference type="SAM" id="SignalP"/>
    </source>
</evidence>
<dbReference type="Gene3D" id="2.130.10.10">
    <property type="entry name" value="YVTN repeat-like/Quinoprotein amine dehydrogenase"/>
    <property type="match status" value="1"/>
</dbReference>
<dbReference type="PROSITE" id="PS51257">
    <property type="entry name" value="PROKAR_LIPOPROTEIN"/>
    <property type="match status" value="1"/>
</dbReference>
<dbReference type="SUPFAM" id="SSF69322">
    <property type="entry name" value="Tricorn protease domain 2"/>
    <property type="match status" value="1"/>
</dbReference>
<name>A0ABR9WIR7_9BACT</name>
<protein>
    <recommendedName>
        <fullName evidence="5">Two component regulator propeller</fullName>
    </recommendedName>
</protein>
<keyword evidence="4" id="KW-1185">Reference proteome</keyword>
<comment type="caution">
    <text evidence="3">The sequence shown here is derived from an EMBL/GenBank/DDBJ whole genome shotgun (WGS) entry which is preliminary data.</text>
</comment>
<feature type="signal peptide" evidence="2">
    <location>
        <begin position="1"/>
        <end position="22"/>
    </location>
</feature>
<evidence type="ECO:0008006" key="5">
    <source>
        <dbReference type="Google" id="ProtNLM"/>
    </source>
</evidence>
<evidence type="ECO:0000256" key="1">
    <source>
        <dbReference type="SAM" id="MobiDB-lite"/>
    </source>
</evidence>
<keyword evidence="2" id="KW-0732">Signal</keyword>
<reference evidence="4" key="1">
    <citation type="submission" date="2023-07" db="EMBL/GenBank/DDBJ databases">
        <title>Dyadobacter sp. nov 'subterranea' isolated from contaminted grondwater.</title>
        <authorList>
            <person name="Szabo I."/>
            <person name="Al-Omari J."/>
            <person name="Szerdahelyi S.G."/>
            <person name="Rado J."/>
        </authorList>
    </citation>
    <scope>NUCLEOTIDE SEQUENCE [LARGE SCALE GENOMIC DNA]</scope>
    <source>
        <strain evidence="4">UP-52</strain>
    </source>
</reference>
<dbReference type="Proteomes" id="UP000634134">
    <property type="component" value="Unassembled WGS sequence"/>
</dbReference>
<sequence>MRKPFYLSFLVFFAAVIFYSCSKTTTKQPVHEDKPFVQDYSIKYYSDTTKLNLLAAYSDRNGVIQILAKEGLQHPYNGKLLYHGSIEPDNSYRFMKSKKISATGVYDKQLVYLSDSVVFSNAWAGTLFSKHTLPGAKLFAGGKDFTFLVSDGKSLQLIKDSKNLYSGSLPDDEAISIRYQQNTGDFWILGKKTLYALSSGNVLTKAFDGANFTSFDVVSNNQKLIIGTTDGFIEFDPATKKQIGTINKKLPVTNITFVQEVNGKIWFGSDQGAFALRSDGKFDYYYGERWLPGNKVIHISEGPENSVLVLTTKGLGQIAFKEMTLADKAIYFEEQVRQRHIRNGFNAALDGMEKGNLSTGYMSDSDNDGLWTTMYLGGEIFRYAATKDSVALQNCRESLDAIERLYTVNPVPGFPARSFERSGHIESLSDSERWQQSPEKEWNWKSTTSSDEIIGHVFAFGAIAELIDDEPMKKKAIMLLDTVMSHIVKNDMYLIDFDGKPTMWGKWNPKYVNAFPTNVGDRKLNSSNIVSMLQTAYHFTKKEKYKTKAFELMNKYGYYENMMRPMSEIGKAPDDADEHAKHMSDGWNHSDDEMYFIGYWGLYRYPFNDTLKTAYKKQILDHWQVERPEKDGAWNIFTALTGTDEFDLKEAVWYLQEYPLDLINWSIKNSHRKDIELLEPNFRKQTTKELLPPDEKPVKRHNSNTFDLDRGGVGGTSEESAGDIWLLPYWMGRYLGVISAPVK</sequence>
<dbReference type="RefSeq" id="WP_194123700.1">
    <property type="nucleotide sequence ID" value="NZ_JACYGY010000002.1"/>
</dbReference>
<feature type="region of interest" description="Disordered" evidence="1">
    <location>
        <begin position="693"/>
        <end position="716"/>
    </location>
</feature>
<accession>A0ABR9WIR7</accession>
<proteinExistence type="predicted"/>
<organism evidence="3 4">
    <name type="scientific">Dyadobacter subterraneus</name>
    <dbReference type="NCBI Taxonomy" id="2773304"/>
    <lineage>
        <taxon>Bacteria</taxon>
        <taxon>Pseudomonadati</taxon>
        <taxon>Bacteroidota</taxon>
        <taxon>Cytophagia</taxon>
        <taxon>Cytophagales</taxon>
        <taxon>Spirosomataceae</taxon>
        <taxon>Dyadobacter</taxon>
    </lineage>
</organism>
<evidence type="ECO:0000313" key="3">
    <source>
        <dbReference type="EMBL" id="MBE9465401.1"/>
    </source>
</evidence>
<dbReference type="InterPro" id="IPR015943">
    <property type="entry name" value="WD40/YVTN_repeat-like_dom_sf"/>
</dbReference>
<evidence type="ECO:0000313" key="4">
    <source>
        <dbReference type="Proteomes" id="UP000634134"/>
    </source>
</evidence>
<gene>
    <name evidence="3" type="ORF">IEE83_26260</name>
</gene>
<dbReference type="EMBL" id="JACYGY010000002">
    <property type="protein sequence ID" value="MBE9465401.1"/>
    <property type="molecule type" value="Genomic_DNA"/>
</dbReference>